<dbReference type="GO" id="GO:0003843">
    <property type="term" value="F:1,3-beta-D-glucan synthase activity"/>
    <property type="evidence" value="ECO:0007669"/>
    <property type="project" value="InterPro"/>
</dbReference>
<dbReference type="GO" id="GO:0006075">
    <property type="term" value="P:(1-&gt;3)-beta-D-glucan biosynthetic process"/>
    <property type="evidence" value="ECO:0007669"/>
    <property type="project" value="InterPro"/>
</dbReference>
<dbReference type="GO" id="GO:0005886">
    <property type="term" value="C:plasma membrane"/>
    <property type="evidence" value="ECO:0007669"/>
    <property type="project" value="TreeGrafter"/>
</dbReference>
<feature type="domain" description="Glycosyl transferase 48" evidence="1">
    <location>
        <begin position="270"/>
        <end position="477"/>
    </location>
</feature>
<dbReference type="OrthoDB" id="1880850at2759"/>
<name>A0A0D2LDI0_HYPSF</name>
<dbReference type="GO" id="GO:0000148">
    <property type="term" value="C:1,3-beta-D-glucan synthase complex"/>
    <property type="evidence" value="ECO:0007669"/>
    <property type="project" value="InterPro"/>
</dbReference>
<dbReference type="PANTHER" id="PTHR12741:SF48">
    <property type="entry name" value="1,3-BETA-GLUCAN SYNTHASE COMPONENT FKS1-RELATED"/>
    <property type="match status" value="1"/>
</dbReference>
<dbReference type="InterPro" id="IPR056261">
    <property type="entry name" value="FKS1-like_dom2"/>
</dbReference>
<dbReference type="Pfam" id="PF02364">
    <property type="entry name" value="Glucan_synthase"/>
    <property type="match status" value="1"/>
</dbReference>
<accession>A0A0D2LDI0</accession>
<protein>
    <submittedName>
        <fullName evidence="3">Glycosyltransferase family 48 protein</fullName>
    </submittedName>
</protein>
<organism evidence="3 4">
    <name type="scientific">Hypholoma sublateritium (strain FD-334 SS-4)</name>
    <dbReference type="NCBI Taxonomy" id="945553"/>
    <lineage>
        <taxon>Eukaryota</taxon>
        <taxon>Fungi</taxon>
        <taxon>Dikarya</taxon>
        <taxon>Basidiomycota</taxon>
        <taxon>Agaricomycotina</taxon>
        <taxon>Agaricomycetes</taxon>
        <taxon>Agaricomycetidae</taxon>
        <taxon>Agaricales</taxon>
        <taxon>Agaricineae</taxon>
        <taxon>Strophariaceae</taxon>
        <taxon>Hypholoma</taxon>
    </lineage>
</organism>
<dbReference type="GO" id="GO:0051278">
    <property type="term" value="P:fungal-type cell wall polysaccharide biosynthetic process"/>
    <property type="evidence" value="ECO:0007669"/>
    <property type="project" value="TreeGrafter"/>
</dbReference>
<evidence type="ECO:0000313" key="4">
    <source>
        <dbReference type="Proteomes" id="UP000054270"/>
    </source>
</evidence>
<dbReference type="InterPro" id="IPR003440">
    <property type="entry name" value="Glyco_trans_48_dom"/>
</dbReference>
<dbReference type="Pfam" id="PF23605">
    <property type="entry name" value="FKS1_dom2"/>
    <property type="match status" value="1"/>
</dbReference>
<feature type="domain" description="1,3-beta-glucan synthase component FKS1-like" evidence="2">
    <location>
        <begin position="130"/>
        <end position="236"/>
    </location>
</feature>
<sequence length="627" mass="71235">MFRTCLPINVYSHLGRNSHYRKWYFAAHPDLNDTIGETLNPEYTCYAWTTTTAYEKSRRPGIDQSLRYSNDVNRLFWYSKGIAGIVLYDKDISEGPLPDAAIHEVWTHRAPSSHPHRHVLLLCRLQSPSTCQIVVIFTTFAEITYVAPAQTNTPHLACRLIFLFIARDPTTGPTFHIAIVEHDGAGDSPALVLNIVKLFISMMPTDLFSVTPSRRLSGDRVAGKLRKYFAGETFIAILPSNTRLASVPGSFLAFGCNFYTQDDKNKGEFFLPGNEAERRISFFTQSLTANIPPPLPVDALSMFTVLTAHYSEKTLLSFREDGSEYPCHSLRIPRTTAPYRVGDFVKDAKILAEDSVTFNGVNPFANDVKGQYKVDDLPFYFIRFQSTADDFPLYTRIWTSLRVQTLNRTVCSMMNYSKEKQVINLLHRVENRVFVQMFGVKTNRLERELERIGHCKFKFVVSMQRFSKFNKEARECRVLVAWTAQILPNVTGIQVPQPQPSTAALMAHQHSFTLPSSQSLVSANDNLSPLKIFVYEVLNRPHILGSILQDTLYYLWAVHSNVPEILQQEKTGIRAHYQHETTSSPQQKPNLAHEAELAALEDAQDRVGLSRLARVLFRLSLPHQLAR</sequence>
<dbReference type="Proteomes" id="UP000054270">
    <property type="component" value="Unassembled WGS sequence"/>
</dbReference>
<dbReference type="EMBL" id="KN817531">
    <property type="protein sequence ID" value="KJA25472.1"/>
    <property type="molecule type" value="Genomic_DNA"/>
</dbReference>
<evidence type="ECO:0000259" key="2">
    <source>
        <dbReference type="Pfam" id="PF23605"/>
    </source>
</evidence>
<evidence type="ECO:0000313" key="3">
    <source>
        <dbReference type="EMBL" id="KJA25472.1"/>
    </source>
</evidence>
<dbReference type="AlphaFoldDB" id="A0A0D2LDI0"/>
<proteinExistence type="predicted"/>
<keyword evidence="3" id="KW-0808">Transferase</keyword>
<evidence type="ECO:0000259" key="1">
    <source>
        <dbReference type="Pfam" id="PF02364"/>
    </source>
</evidence>
<reference evidence="4" key="1">
    <citation type="submission" date="2014-04" db="EMBL/GenBank/DDBJ databases">
        <title>Evolutionary Origins and Diversification of the Mycorrhizal Mutualists.</title>
        <authorList>
            <consortium name="DOE Joint Genome Institute"/>
            <consortium name="Mycorrhizal Genomics Consortium"/>
            <person name="Kohler A."/>
            <person name="Kuo A."/>
            <person name="Nagy L.G."/>
            <person name="Floudas D."/>
            <person name="Copeland A."/>
            <person name="Barry K.W."/>
            <person name="Cichocki N."/>
            <person name="Veneault-Fourrey C."/>
            <person name="LaButti K."/>
            <person name="Lindquist E.A."/>
            <person name="Lipzen A."/>
            <person name="Lundell T."/>
            <person name="Morin E."/>
            <person name="Murat C."/>
            <person name="Riley R."/>
            <person name="Ohm R."/>
            <person name="Sun H."/>
            <person name="Tunlid A."/>
            <person name="Henrissat B."/>
            <person name="Grigoriev I.V."/>
            <person name="Hibbett D.S."/>
            <person name="Martin F."/>
        </authorList>
    </citation>
    <scope>NUCLEOTIDE SEQUENCE [LARGE SCALE GENOMIC DNA]</scope>
    <source>
        <strain evidence="4">FD-334 SS-4</strain>
    </source>
</reference>
<keyword evidence="4" id="KW-1185">Reference proteome</keyword>
<dbReference type="PANTHER" id="PTHR12741">
    <property type="entry name" value="LYST-INTERACTING PROTEIN LIP5 DOPAMINE RESPONSIVE PROTEIN DRG-1"/>
    <property type="match status" value="1"/>
</dbReference>
<gene>
    <name evidence="3" type="ORF">HYPSUDRAFT_199635</name>
</gene>
<dbReference type="STRING" id="945553.A0A0D2LDI0"/>